<dbReference type="EMBL" id="QUMQ01000001">
    <property type="protein sequence ID" value="REF95423.1"/>
    <property type="molecule type" value="Genomic_DNA"/>
</dbReference>
<keyword evidence="1" id="KW-0472">Membrane</keyword>
<dbReference type="Proteomes" id="UP000256913">
    <property type="component" value="Unassembled WGS sequence"/>
</dbReference>
<comment type="caution">
    <text evidence="2">The sequence shown here is derived from an EMBL/GenBank/DDBJ whole genome shotgun (WGS) entry which is preliminary data.</text>
</comment>
<protein>
    <recommendedName>
        <fullName evidence="4">Signal transduction histidine kinase</fullName>
    </recommendedName>
</protein>
<feature type="transmembrane region" description="Helical" evidence="1">
    <location>
        <begin position="161"/>
        <end position="182"/>
    </location>
</feature>
<accession>A0A3D9ZHS4</accession>
<dbReference type="AlphaFoldDB" id="A0A3D9ZHS4"/>
<feature type="transmembrane region" description="Helical" evidence="1">
    <location>
        <begin position="48"/>
        <end position="69"/>
    </location>
</feature>
<name>A0A3D9ZHS4_9ACTN</name>
<feature type="transmembrane region" description="Helical" evidence="1">
    <location>
        <begin position="21"/>
        <end position="42"/>
    </location>
</feature>
<dbReference type="OrthoDB" id="5125370at2"/>
<organism evidence="2 3">
    <name type="scientific">Asanoa ferruginea</name>
    <dbReference type="NCBI Taxonomy" id="53367"/>
    <lineage>
        <taxon>Bacteria</taxon>
        <taxon>Bacillati</taxon>
        <taxon>Actinomycetota</taxon>
        <taxon>Actinomycetes</taxon>
        <taxon>Micromonosporales</taxon>
        <taxon>Micromonosporaceae</taxon>
        <taxon>Asanoa</taxon>
    </lineage>
</organism>
<dbReference type="RefSeq" id="WP_116067108.1">
    <property type="nucleotide sequence ID" value="NZ_BONB01000006.1"/>
</dbReference>
<keyword evidence="3" id="KW-1185">Reference proteome</keyword>
<feature type="transmembrane region" description="Helical" evidence="1">
    <location>
        <begin position="76"/>
        <end position="96"/>
    </location>
</feature>
<gene>
    <name evidence="2" type="ORF">DFJ67_1381</name>
</gene>
<keyword evidence="1" id="KW-1133">Transmembrane helix</keyword>
<evidence type="ECO:0000313" key="3">
    <source>
        <dbReference type="Proteomes" id="UP000256913"/>
    </source>
</evidence>
<evidence type="ECO:0000256" key="1">
    <source>
        <dbReference type="SAM" id="Phobius"/>
    </source>
</evidence>
<feature type="transmembrane region" description="Helical" evidence="1">
    <location>
        <begin position="108"/>
        <end position="123"/>
    </location>
</feature>
<reference evidence="2 3" key="1">
    <citation type="submission" date="2018-08" db="EMBL/GenBank/DDBJ databases">
        <title>Sequencing the genomes of 1000 actinobacteria strains.</title>
        <authorList>
            <person name="Klenk H.-P."/>
        </authorList>
    </citation>
    <scope>NUCLEOTIDE SEQUENCE [LARGE SCALE GENOMIC DNA]</scope>
    <source>
        <strain evidence="2 3">DSM 44099</strain>
    </source>
</reference>
<sequence length="376" mass="40148">MSAERLLRAGTAVVATADRGGRIAAVGIAFGWHFAVNVPGIASGWTDYRVPWASAAGWVLFTVVGVLATARLFYGFAVPVIPLLTVLLIVDVLVIAVTPDGHMFDTPNWAWGTIGWFALLLLYDRGMVALVTVLALNALFGLVGVVAASTEAQGAADLSRFVMYIYGTGVLPIALMAAMGVLRDTAEKAAATEAARAALESERLGAVHAQRERQDRLGIVSEAAGALLHDLATGRADPADLDVQRACALAAGRLRRLIAESDDVPDPLLHELRACVDVAERQGVPVDLIAVGELPTLDVAIRRRLAEPLAATLATARHWARVTVVAQPDEVVVSLTTPATAGPASESYSWPMDGVVDYWYERDEELVWTQTRWRAA</sequence>
<keyword evidence="1" id="KW-0812">Transmembrane</keyword>
<feature type="transmembrane region" description="Helical" evidence="1">
    <location>
        <begin position="130"/>
        <end position="149"/>
    </location>
</feature>
<evidence type="ECO:0000313" key="2">
    <source>
        <dbReference type="EMBL" id="REF95423.1"/>
    </source>
</evidence>
<evidence type="ECO:0008006" key="4">
    <source>
        <dbReference type="Google" id="ProtNLM"/>
    </source>
</evidence>
<proteinExistence type="predicted"/>